<gene>
    <name evidence="1" type="ORF">HannXRQ_Chr11g0351871</name>
</gene>
<sequence>MGSKEAIGIRRVVQERLGLYEGDTIMRANGEQWVSLTRSDPRFELASVHNGKGKGLKPCCAGFWMTC</sequence>
<dbReference type="AlphaFoldDB" id="A0A251TDX2"/>
<dbReference type="Proteomes" id="UP000215914">
    <property type="component" value="Chromosome 11"/>
</dbReference>
<keyword evidence="2" id="KW-1185">Reference proteome</keyword>
<proteinExistence type="predicted"/>
<accession>A0A251TDX2</accession>
<evidence type="ECO:0000313" key="1">
    <source>
        <dbReference type="EMBL" id="OTG09340.1"/>
    </source>
</evidence>
<evidence type="ECO:0000313" key="2">
    <source>
        <dbReference type="Proteomes" id="UP000215914"/>
    </source>
</evidence>
<dbReference type="EMBL" id="CM007900">
    <property type="protein sequence ID" value="OTG09340.1"/>
    <property type="molecule type" value="Genomic_DNA"/>
</dbReference>
<name>A0A251TDX2_HELAN</name>
<organism evidence="1 2">
    <name type="scientific">Helianthus annuus</name>
    <name type="common">Common sunflower</name>
    <dbReference type="NCBI Taxonomy" id="4232"/>
    <lineage>
        <taxon>Eukaryota</taxon>
        <taxon>Viridiplantae</taxon>
        <taxon>Streptophyta</taxon>
        <taxon>Embryophyta</taxon>
        <taxon>Tracheophyta</taxon>
        <taxon>Spermatophyta</taxon>
        <taxon>Magnoliopsida</taxon>
        <taxon>eudicotyledons</taxon>
        <taxon>Gunneridae</taxon>
        <taxon>Pentapetalae</taxon>
        <taxon>asterids</taxon>
        <taxon>campanulids</taxon>
        <taxon>Asterales</taxon>
        <taxon>Asteraceae</taxon>
        <taxon>Asteroideae</taxon>
        <taxon>Heliantheae alliance</taxon>
        <taxon>Heliantheae</taxon>
        <taxon>Helianthus</taxon>
    </lineage>
</organism>
<reference evidence="2" key="1">
    <citation type="journal article" date="2017" name="Nature">
        <title>The sunflower genome provides insights into oil metabolism, flowering and Asterid evolution.</title>
        <authorList>
            <person name="Badouin H."/>
            <person name="Gouzy J."/>
            <person name="Grassa C.J."/>
            <person name="Murat F."/>
            <person name="Staton S.E."/>
            <person name="Cottret L."/>
            <person name="Lelandais-Briere C."/>
            <person name="Owens G.L."/>
            <person name="Carrere S."/>
            <person name="Mayjonade B."/>
            <person name="Legrand L."/>
            <person name="Gill N."/>
            <person name="Kane N.C."/>
            <person name="Bowers J.E."/>
            <person name="Hubner S."/>
            <person name="Bellec A."/>
            <person name="Berard A."/>
            <person name="Berges H."/>
            <person name="Blanchet N."/>
            <person name="Boniface M.C."/>
            <person name="Brunel D."/>
            <person name="Catrice O."/>
            <person name="Chaidir N."/>
            <person name="Claudel C."/>
            <person name="Donnadieu C."/>
            <person name="Faraut T."/>
            <person name="Fievet G."/>
            <person name="Helmstetter N."/>
            <person name="King M."/>
            <person name="Knapp S.J."/>
            <person name="Lai Z."/>
            <person name="Le Paslier M.C."/>
            <person name="Lippi Y."/>
            <person name="Lorenzon L."/>
            <person name="Mandel J.R."/>
            <person name="Marage G."/>
            <person name="Marchand G."/>
            <person name="Marquand E."/>
            <person name="Bret-Mestries E."/>
            <person name="Morien E."/>
            <person name="Nambeesan S."/>
            <person name="Nguyen T."/>
            <person name="Pegot-Espagnet P."/>
            <person name="Pouilly N."/>
            <person name="Raftis F."/>
            <person name="Sallet E."/>
            <person name="Schiex T."/>
            <person name="Thomas J."/>
            <person name="Vandecasteele C."/>
            <person name="Vares D."/>
            <person name="Vear F."/>
            <person name="Vautrin S."/>
            <person name="Crespi M."/>
            <person name="Mangin B."/>
            <person name="Burke J.M."/>
            <person name="Salse J."/>
            <person name="Munos S."/>
            <person name="Vincourt P."/>
            <person name="Rieseberg L.H."/>
            <person name="Langlade N.B."/>
        </authorList>
    </citation>
    <scope>NUCLEOTIDE SEQUENCE [LARGE SCALE GENOMIC DNA]</scope>
    <source>
        <strain evidence="2">cv. SF193</strain>
    </source>
</reference>
<dbReference type="InParanoid" id="A0A251TDX2"/>
<protein>
    <submittedName>
        <fullName evidence="1">Uncharacterized protein</fullName>
    </submittedName>
</protein>